<dbReference type="Gene3D" id="2.10.25.10">
    <property type="entry name" value="Laminin"/>
    <property type="match status" value="3"/>
</dbReference>
<feature type="disulfide bond" evidence="11">
    <location>
        <begin position="589"/>
        <end position="594"/>
    </location>
</feature>
<feature type="disulfide bond" evidence="11">
    <location>
        <begin position="196"/>
        <end position="203"/>
    </location>
</feature>
<evidence type="ECO:0000256" key="5">
    <source>
        <dbReference type="ARBA" id="ARBA00022737"/>
    </source>
</evidence>
<dbReference type="InterPro" id="IPR002369">
    <property type="entry name" value="Integrin_bsu_VWA"/>
</dbReference>
<keyword evidence="6 13" id="KW-1133">Transmembrane helix</keyword>
<keyword evidence="10" id="KW-0325">Glycoprotein</keyword>
<dbReference type="InterPro" id="IPR057073">
    <property type="entry name" value="EGF_integrin_2"/>
</dbReference>
<dbReference type="GO" id="GO:0007160">
    <property type="term" value="P:cell-matrix adhesion"/>
    <property type="evidence" value="ECO:0007669"/>
    <property type="project" value="TreeGrafter"/>
</dbReference>
<keyword evidence="5" id="KW-0677">Repeat</keyword>
<dbReference type="GO" id="GO:0005178">
    <property type="term" value="F:integrin binding"/>
    <property type="evidence" value="ECO:0007669"/>
    <property type="project" value="TreeGrafter"/>
</dbReference>
<dbReference type="RefSeq" id="XP_030751817.1">
    <property type="nucleotide sequence ID" value="XM_030895957.1"/>
</dbReference>
<evidence type="ECO:0000256" key="12">
    <source>
        <dbReference type="RuleBase" id="RU000633"/>
    </source>
</evidence>
<dbReference type="OrthoDB" id="410592at2759"/>
<feature type="disulfide bond" evidence="11">
    <location>
        <begin position="517"/>
        <end position="544"/>
    </location>
</feature>
<comment type="subcellular location">
    <subcellularLocation>
        <location evidence="12">Cell membrane</location>
        <topology evidence="12">Single-pass type I membrane protein</topology>
    </subcellularLocation>
    <subcellularLocation>
        <location evidence="1">Membrane</location>
        <topology evidence="1">Single-pass type I membrane protein</topology>
    </subcellularLocation>
</comment>
<evidence type="ECO:0000256" key="2">
    <source>
        <dbReference type="ARBA" id="ARBA00007449"/>
    </source>
</evidence>
<evidence type="ECO:0000256" key="1">
    <source>
        <dbReference type="ARBA" id="ARBA00004479"/>
    </source>
</evidence>
<dbReference type="SUPFAM" id="SSF103575">
    <property type="entry name" value="Plexin repeat"/>
    <property type="match status" value="1"/>
</dbReference>
<feature type="disulfide bond" evidence="11">
    <location>
        <begin position="480"/>
        <end position="489"/>
    </location>
</feature>
<dbReference type="Gene3D" id="2.60.40.1510">
    <property type="entry name" value="ntegrin, alpha v. Chain A, domain 3"/>
    <property type="match status" value="1"/>
</dbReference>
<protein>
    <recommendedName>
        <fullName evidence="12">Integrin beta</fullName>
    </recommendedName>
</protein>
<dbReference type="GO" id="GO:0033627">
    <property type="term" value="P:cell adhesion mediated by integrin"/>
    <property type="evidence" value="ECO:0007669"/>
    <property type="project" value="TreeGrafter"/>
</dbReference>
<dbReference type="GO" id="GO:0009986">
    <property type="term" value="C:cell surface"/>
    <property type="evidence" value="ECO:0007669"/>
    <property type="project" value="TreeGrafter"/>
</dbReference>
<keyword evidence="8 13" id="KW-0472">Membrane</keyword>
<dbReference type="InterPro" id="IPR036465">
    <property type="entry name" value="vWFA_dom_sf"/>
</dbReference>
<dbReference type="InterPro" id="IPR013111">
    <property type="entry name" value="EGF_extracell"/>
</dbReference>
<dbReference type="GO" id="GO:0007229">
    <property type="term" value="P:integrin-mediated signaling pathway"/>
    <property type="evidence" value="ECO:0007669"/>
    <property type="project" value="UniProtKB-KW"/>
</dbReference>
<dbReference type="KEGG" id="soy:115879250"/>
<evidence type="ECO:0000256" key="9">
    <source>
        <dbReference type="ARBA" id="ARBA00023157"/>
    </source>
</evidence>
<feature type="disulfide bond" evidence="11">
    <location>
        <begin position="568"/>
        <end position="575"/>
    </location>
</feature>
<dbReference type="GeneID" id="115879250"/>
<evidence type="ECO:0000256" key="6">
    <source>
        <dbReference type="ARBA" id="ARBA00022989"/>
    </source>
</evidence>
<evidence type="ECO:0000256" key="14">
    <source>
        <dbReference type="SAM" id="SignalP"/>
    </source>
</evidence>
<dbReference type="SUPFAM" id="SSF57196">
    <property type="entry name" value="EGF/Laminin"/>
    <property type="match status" value="1"/>
</dbReference>
<organism evidence="16 17">
    <name type="scientific">Sitophilus oryzae</name>
    <name type="common">Rice weevil</name>
    <name type="synonym">Curculio oryzae</name>
    <dbReference type="NCBI Taxonomy" id="7048"/>
    <lineage>
        <taxon>Eukaryota</taxon>
        <taxon>Metazoa</taxon>
        <taxon>Ecdysozoa</taxon>
        <taxon>Arthropoda</taxon>
        <taxon>Hexapoda</taxon>
        <taxon>Insecta</taxon>
        <taxon>Pterygota</taxon>
        <taxon>Neoptera</taxon>
        <taxon>Endopterygota</taxon>
        <taxon>Coleoptera</taxon>
        <taxon>Polyphaga</taxon>
        <taxon>Cucujiformia</taxon>
        <taxon>Curculionidae</taxon>
        <taxon>Dryophthorinae</taxon>
        <taxon>Sitophilus</taxon>
    </lineage>
</organism>
<dbReference type="Proteomes" id="UP000504635">
    <property type="component" value="Unplaced"/>
</dbReference>
<keyword evidence="12" id="KW-0130">Cell adhesion</keyword>
<comment type="similarity">
    <text evidence="2 12">Belongs to the integrin beta chain family.</text>
</comment>
<accession>A0A6J2XKK2</accession>
<dbReference type="GO" id="GO:0016477">
    <property type="term" value="P:cell migration"/>
    <property type="evidence" value="ECO:0007669"/>
    <property type="project" value="TreeGrafter"/>
</dbReference>
<dbReference type="PANTHER" id="PTHR10082">
    <property type="entry name" value="INTEGRIN BETA SUBUNIT"/>
    <property type="match status" value="1"/>
</dbReference>
<feature type="disulfide bond" evidence="11">
    <location>
        <begin position="515"/>
        <end position="520"/>
    </location>
</feature>
<dbReference type="GO" id="GO:0005925">
    <property type="term" value="C:focal adhesion"/>
    <property type="evidence" value="ECO:0007669"/>
    <property type="project" value="TreeGrafter"/>
</dbReference>
<dbReference type="PROSITE" id="PS00243">
    <property type="entry name" value="I_EGF_1"/>
    <property type="match status" value="2"/>
</dbReference>
<evidence type="ECO:0000313" key="16">
    <source>
        <dbReference type="Proteomes" id="UP000504635"/>
    </source>
</evidence>
<evidence type="ECO:0000256" key="11">
    <source>
        <dbReference type="PIRSR" id="PIRSR002512-1"/>
    </source>
</evidence>
<feature type="domain" description="Integrin beta subunit VWA" evidence="15">
    <location>
        <begin position="41"/>
        <end position="457"/>
    </location>
</feature>
<dbReference type="InParanoid" id="A0A6J2XKK2"/>
<dbReference type="PIRSF" id="PIRSF002512">
    <property type="entry name" value="Integrin_B"/>
    <property type="match status" value="1"/>
</dbReference>
<keyword evidence="3 12" id="KW-0812">Transmembrane</keyword>
<name>A0A6J2XKK2_SITOR</name>
<evidence type="ECO:0000256" key="13">
    <source>
        <dbReference type="SAM" id="Phobius"/>
    </source>
</evidence>
<keyword evidence="4 14" id="KW-0732">Signal</keyword>
<dbReference type="AlphaFoldDB" id="A0A6J2XKK2"/>
<feature type="disulfide bond" evidence="11">
    <location>
        <begin position="396"/>
        <end position="408"/>
    </location>
</feature>
<evidence type="ECO:0000256" key="8">
    <source>
        <dbReference type="ARBA" id="ARBA00023136"/>
    </source>
</evidence>
<feature type="disulfide bond" evidence="11">
    <location>
        <begin position="550"/>
        <end position="555"/>
    </location>
</feature>
<keyword evidence="9 11" id="KW-1015">Disulfide bond</keyword>
<feature type="signal peptide" evidence="14">
    <location>
        <begin position="1"/>
        <end position="24"/>
    </location>
</feature>
<dbReference type="PANTHER" id="PTHR10082:SF60">
    <property type="entry name" value="INTEGRIN BETA-PS"/>
    <property type="match status" value="1"/>
</dbReference>
<feature type="disulfide bond" evidence="11">
    <location>
        <begin position="42"/>
        <end position="52"/>
    </location>
</feature>
<feature type="chain" id="PRO_5026939153" description="Integrin beta" evidence="14">
    <location>
        <begin position="25"/>
        <end position="750"/>
    </location>
</feature>
<dbReference type="PRINTS" id="PR01186">
    <property type="entry name" value="INTEGRINB"/>
</dbReference>
<dbReference type="InterPro" id="IPR057243">
    <property type="entry name" value="Integrin_I-EGF_CS"/>
</dbReference>
<reference evidence="17" key="1">
    <citation type="submission" date="2025-08" db="UniProtKB">
        <authorList>
            <consortium name="RefSeq"/>
        </authorList>
    </citation>
    <scope>IDENTIFICATION</scope>
    <source>
        <tissue evidence="17">Gonads</tissue>
    </source>
</reference>
<keyword evidence="7 12" id="KW-0401">Integrin</keyword>
<dbReference type="SUPFAM" id="SSF69179">
    <property type="entry name" value="Integrin domains"/>
    <property type="match status" value="1"/>
</dbReference>
<evidence type="ECO:0000313" key="17">
    <source>
        <dbReference type="RefSeq" id="XP_030751817.1"/>
    </source>
</evidence>
<dbReference type="Pfam" id="PF00362">
    <property type="entry name" value="Integrin_beta"/>
    <property type="match status" value="1"/>
</dbReference>
<evidence type="ECO:0000259" key="15">
    <source>
        <dbReference type="SMART" id="SM00187"/>
    </source>
</evidence>
<dbReference type="GO" id="GO:0007157">
    <property type="term" value="P:heterophilic cell-cell adhesion via plasma membrane cell adhesion molecules"/>
    <property type="evidence" value="ECO:0007669"/>
    <property type="project" value="UniProtKB-ARBA"/>
</dbReference>
<dbReference type="InterPro" id="IPR032695">
    <property type="entry name" value="Integrin_dom_sf"/>
</dbReference>
<feature type="transmembrane region" description="Helical" evidence="13">
    <location>
        <begin position="705"/>
        <end position="727"/>
    </location>
</feature>
<evidence type="ECO:0000256" key="4">
    <source>
        <dbReference type="ARBA" id="ARBA00022729"/>
    </source>
</evidence>
<dbReference type="InterPro" id="IPR015812">
    <property type="entry name" value="Integrin_bsu"/>
</dbReference>
<feature type="disulfide bond" evidence="11">
    <location>
        <begin position="557"/>
        <end position="566"/>
    </location>
</feature>
<feature type="disulfide bond" evidence="11">
    <location>
        <begin position="251"/>
        <end position="292"/>
    </location>
</feature>
<dbReference type="GO" id="GO:0008305">
    <property type="term" value="C:integrin complex"/>
    <property type="evidence" value="ECO:0007669"/>
    <property type="project" value="TreeGrafter"/>
</dbReference>
<feature type="disulfide bond" evidence="11">
    <location>
        <begin position="55"/>
        <end position="65"/>
    </location>
</feature>
<dbReference type="Pfam" id="PF23105">
    <property type="entry name" value="EGF_integrin"/>
    <property type="match status" value="1"/>
</dbReference>
<dbReference type="Gene3D" id="3.40.50.410">
    <property type="entry name" value="von Willebrand factor, type A domain"/>
    <property type="match status" value="1"/>
</dbReference>
<feature type="disulfide bond" evidence="11">
    <location>
        <begin position="522"/>
        <end position="531"/>
    </location>
</feature>
<evidence type="ECO:0000256" key="3">
    <source>
        <dbReference type="ARBA" id="ARBA00022692"/>
    </source>
</evidence>
<dbReference type="SMART" id="SM00187">
    <property type="entry name" value="INB"/>
    <property type="match status" value="1"/>
</dbReference>
<proteinExistence type="inferred from homology"/>
<feature type="disulfide bond" evidence="11">
    <location>
        <begin position="475"/>
        <end position="509"/>
    </location>
</feature>
<dbReference type="Pfam" id="PF07974">
    <property type="entry name" value="EGF_2"/>
    <property type="match status" value="1"/>
</dbReference>
<feature type="disulfide bond" evidence="11">
    <location>
        <begin position="468"/>
        <end position="478"/>
    </location>
</feature>
<dbReference type="SUPFAM" id="SSF53300">
    <property type="entry name" value="vWA-like"/>
    <property type="match status" value="1"/>
</dbReference>
<evidence type="ECO:0000256" key="10">
    <source>
        <dbReference type="ARBA" id="ARBA00023180"/>
    </source>
</evidence>
<feature type="disulfide bond" evidence="11">
    <location>
        <begin position="596"/>
        <end position="605"/>
    </location>
</feature>
<evidence type="ECO:0000256" key="7">
    <source>
        <dbReference type="ARBA" id="ARBA00023037"/>
    </source>
</evidence>
<gene>
    <name evidence="17" type="primary">LOC115879250</name>
</gene>
<sequence length="750" mass="85156">MATMNTLTFKIFIVFLCLFEFSAGNKKCDVEQKLLCRKQTDCSSCIRAHACCNWCYHPTFEGVKCDLVDSLPECNGFIEYNKNETQTQNINAENSSSDNGAQITPRNIKVLLRNERAVNISFIYQAARNYPLELYYLADLSYSMRDHIETFRSLGHEFSKSLQNLTKNYKLAFGSFLDKPGMPFALTDMENLINPCKWEMEICNPNYLFKHILNFTHSSDKFSEAVRESQISMNLDGPEGALEAIYQILVCGEKFGWTQESYKLVVLSTDGLLHTAGDGILVGATLRNNGTCMIDYNGEHTAPLQYDYPSLDEIRYLLRKKKVNLIVAVPRNSSSYYLNLANSVFEKEMYVALLEGDSSNILDLVNDGFKQFIRQVEFSANTSDTPNLSVRFFADCNGIGIFEEISECKNIEEYTPINFKAELNLTEWEDFDEETIIIREKSINEEIIVHIETVGSCKCQNLNNNKRCTHGSIDCDLCKCDIGWKGEHCEEKCSDSLIDCINNTSEYLCSGRGDCICGKCECERTYSGEFCQYKCPVDDNGKTCAGHGTCTDGNCVCFLGYSGYNCDCPLSNESCKFGTDVLCNNKGTCNCNECHCDDNFFGTYCEKLKEENQVEENVLCKNFDSMVKDNQGKLDDTSIIIYRADNITTYLKYVSPNYVCNQECTIESFEDIQRCMIKYCYEKTDFGGIQLLVSPKDCSKNARAYGINIAIAMFSAIIGIGILFIFLKKWHIYKLDQAEFQKLEASNFDY</sequence>
<keyword evidence="16" id="KW-1185">Reference proteome</keyword>